<feature type="region of interest" description="Disordered" evidence="8">
    <location>
        <begin position="810"/>
        <end position="850"/>
    </location>
</feature>
<dbReference type="NCBIfam" id="NF004044">
    <property type="entry name" value="PRK05561.1"/>
    <property type="match status" value="1"/>
</dbReference>
<feature type="compositionally biased region" description="Basic and acidic residues" evidence="8">
    <location>
        <begin position="810"/>
        <end position="832"/>
    </location>
</feature>
<keyword evidence="4 7" id="KW-0799">Topoisomerase</keyword>
<dbReference type="Gene3D" id="2.120.10.90">
    <property type="entry name" value="DNA gyrase/topoisomerase IV, subunit A, C-terminal"/>
    <property type="match status" value="1"/>
</dbReference>
<keyword evidence="6 7" id="KW-0413">Isomerase</keyword>
<evidence type="ECO:0000256" key="1">
    <source>
        <dbReference type="ARBA" id="ARBA00000185"/>
    </source>
</evidence>
<comment type="similarity">
    <text evidence="2">Belongs to the type II topoisomerase GyrA/ParC subunit family.</text>
</comment>
<dbReference type="FunFam" id="3.30.1360.40:FF:000002">
    <property type="entry name" value="DNA gyrase subunit A"/>
    <property type="match status" value="1"/>
</dbReference>
<name>K1X437_9BACT</name>
<sequence>MREDDKKIIATWTVVPHSVEAEISKSYIEYAMSVIVSRALPDTRDGFKPVLRRILFAMYQMNNFFNQKHKKSARIVGEVMGKYHPHGDSSIYGAMVRMAQPWQFRYPLVDGQGNFGSIDGDGAAAMRYTEARLTKIAEEMLTDLEQDTVDRRDNFDGSLQEPIMLPTKFPNHLCNGTMGIAVGMATNMAPHNLNEVLEASLLLLEKEGKKDKKWEPIVVSIDDIMEIIKGPDFPTWGIIYDSNNIKEVYKKGKWGIIMRGKAHVEEDKHGNIIIIDEIPYLVNKSLLVSKISELVIDKKLEGISDMRDESSKNKIRIALYLKPGIDANKILVELYKYTELQSAFNLNNVSLVESGKQPRLLNIKDLLMEFVTFRRSVVYRRSVFQLNKAKDRLHILEWLKKAVDVIDAVIETIKKSETKQDAKDNLIKKFDFSEMQAEYILMMRLQSLVGLEIKKVIDEIEEKKKLIEELQAIIDHPEKLDGVIKDEIKYMKKQYGDERKTELSQDLSVYNVSGSLKAFMDAADKVKEDVIVRIGNDYGVRILYQSRIQAIPDETMDLIYTHNQDKLIVITDIGELVVQRLKDFGSILMKQNAINLKEQFWLKGKIIFAKTLHFDYQHLVFLTNQNSTKKIKKELVLSFKKFPTVIMKLAEKEKILSVEAVNDTDNIGILTKHGWMLLYKSSDLRPMGKTAGWVKSIELQEGDEVANMFLHKGEPFILIHANKNGKLLNLDDLKIRKRARKGQVVMTGKEILEGGISIIEWAIRLRFKDSTIKTLHSNDIHLDETDTPLAKMVDKDIDVIYRPREEKDENLRYKEERKKAEKEAEKMEKWIADSEDTESIEEKEDSTDAE</sequence>
<dbReference type="GO" id="GO:0006265">
    <property type="term" value="P:DNA topological change"/>
    <property type="evidence" value="ECO:0007669"/>
    <property type="project" value="UniProtKB-UniRule"/>
</dbReference>
<dbReference type="SUPFAM" id="SSF101904">
    <property type="entry name" value="GyrA/ParC C-terminal domain-like"/>
    <property type="match status" value="1"/>
</dbReference>
<gene>
    <name evidence="10" type="ORF">ACD_80C00145G0004</name>
</gene>
<dbReference type="EMBL" id="AMFJ01036152">
    <property type="protein sequence ID" value="EKD24870.1"/>
    <property type="molecule type" value="Genomic_DNA"/>
</dbReference>
<dbReference type="SUPFAM" id="SSF56719">
    <property type="entry name" value="Type II DNA topoisomerase"/>
    <property type="match status" value="1"/>
</dbReference>
<dbReference type="FunFam" id="1.10.268.10:FF:000001">
    <property type="entry name" value="DNA gyrase subunit A"/>
    <property type="match status" value="1"/>
</dbReference>
<feature type="domain" description="Topo IIA-type catalytic" evidence="9">
    <location>
        <begin position="40"/>
        <end position="515"/>
    </location>
</feature>
<dbReference type="Gene3D" id="3.90.199.10">
    <property type="entry name" value="Topoisomerase II, domain 5"/>
    <property type="match status" value="1"/>
</dbReference>
<evidence type="ECO:0000256" key="8">
    <source>
        <dbReference type="SAM" id="MobiDB-lite"/>
    </source>
</evidence>
<proteinExistence type="inferred from homology"/>
<dbReference type="CDD" id="cd00187">
    <property type="entry name" value="TOP4c"/>
    <property type="match status" value="1"/>
</dbReference>
<dbReference type="InterPro" id="IPR013758">
    <property type="entry name" value="Topo_IIA_A/C_ab"/>
</dbReference>
<evidence type="ECO:0000256" key="5">
    <source>
        <dbReference type="ARBA" id="ARBA00023125"/>
    </source>
</evidence>
<dbReference type="InterPro" id="IPR013760">
    <property type="entry name" value="Topo_IIA-like_dom_sf"/>
</dbReference>
<dbReference type="PANTHER" id="PTHR43493:SF5">
    <property type="entry name" value="DNA GYRASE SUBUNIT A, CHLOROPLASTIC_MITOCHONDRIAL"/>
    <property type="match status" value="1"/>
</dbReference>
<dbReference type="Pfam" id="PF00521">
    <property type="entry name" value="DNA_topoisoIV"/>
    <property type="match status" value="1"/>
</dbReference>
<comment type="caution">
    <text evidence="10">The sequence shown here is derived from an EMBL/GenBank/DDBJ whole genome shotgun (WGS) entry which is preliminary data.</text>
</comment>
<dbReference type="GO" id="GO:0003677">
    <property type="term" value="F:DNA binding"/>
    <property type="evidence" value="ECO:0007669"/>
    <property type="project" value="UniProtKB-UniRule"/>
</dbReference>
<evidence type="ECO:0000256" key="7">
    <source>
        <dbReference type="PROSITE-ProRule" id="PRU01384"/>
    </source>
</evidence>
<dbReference type="GO" id="GO:0005524">
    <property type="term" value="F:ATP binding"/>
    <property type="evidence" value="ECO:0007669"/>
    <property type="project" value="InterPro"/>
</dbReference>
<evidence type="ECO:0000256" key="4">
    <source>
        <dbReference type="ARBA" id="ARBA00023029"/>
    </source>
</evidence>
<dbReference type="GO" id="GO:0009330">
    <property type="term" value="C:DNA topoisomerase type II (double strand cut, ATP-hydrolyzing) complex"/>
    <property type="evidence" value="ECO:0007669"/>
    <property type="project" value="TreeGrafter"/>
</dbReference>
<feature type="active site" description="O-(5'-phospho-DNA)-tyrosine intermediate" evidence="7">
    <location>
        <position position="128"/>
    </location>
</feature>
<dbReference type="Gene3D" id="1.10.268.10">
    <property type="entry name" value="Topoisomerase, domain 3"/>
    <property type="match status" value="1"/>
</dbReference>
<evidence type="ECO:0000313" key="10">
    <source>
        <dbReference type="EMBL" id="EKD24870.1"/>
    </source>
</evidence>
<evidence type="ECO:0000256" key="2">
    <source>
        <dbReference type="ARBA" id="ARBA00008263"/>
    </source>
</evidence>
<evidence type="ECO:0000256" key="6">
    <source>
        <dbReference type="ARBA" id="ARBA00023235"/>
    </source>
</evidence>
<dbReference type="GO" id="GO:0005737">
    <property type="term" value="C:cytoplasm"/>
    <property type="evidence" value="ECO:0007669"/>
    <property type="project" value="TreeGrafter"/>
</dbReference>
<comment type="catalytic activity">
    <reaction evidence="1 7">
        <text>ATP-dependent breakage, passage and rejoining of double-stranded DNA.</text>
        <dbReference type="EC" id="5.6.2.2"/>
    </reaction>
</comment>
<dbReference type="EC" id="5.6.2.2" evidence="3"/>
<dbReference type="InterPro" id="IPR013757">
    <property type="entry name" value="Topo_IIA_A_a_sf"/>
</dbReference>
<dbReference type="InterPro" id="IPR050220">
    <property type="entry name" value="Type_II_DNA_Topoisomerases"/>
</dbReference>
<dbReference type="PANTHER" id="PTHR43493">
    <property type="entry name" value="DNA GYRASE/TOPOISOMERASE SUBUNIT A"/>
    <property type="match status" value="1"/>
</dbReference>
<dbReference type="PROSITE" id="PS52040">
    <property type="entry name" value="TOPO_IIA"/>
    <property type="match status" value="1"/>
</dbReference>
<dbReference type="InterPro" id="IPR035516">
    <property type="entry name" value="Gyrase/topoIV_suA_C"/>
</dbReference>
<reference evidence="10" key="1">
    <citation type="journal article" date="2012" name="Science">
        <title>Fermentation, hydrogen, and sulfur metabolism in multiple uncultivated bacterial phyla.</title>
        <authorList>
            <person name="Wrighton K.C."/>
            <person name="Thomas B.C."/>
            <person name="Sharon I."/>
            <person name="Miller C.S."/>
            <person name="Castelle C.J."/>
            <person name="VerBerkmoes N.C."/>
            <person name="Wilkins M.J."/>
            <person name="Hettich R.L."/>
            <person name="Lipton M.S."/>
            <person name="Williams K.H."/>
            <person name="Long P.E."/>
            <person name="Banfield J.F."/>
        </authorList>
    </citation>
    <scope>NUCLEOTIDE SEQUENCE [LARGE SCALE GENOMIC DNA]</scope>
</reference>
<protein>
    <recommendedName>
        <fullName evidence="3">DNA topoisomerase (ATP-hydrolyzing)</fullName>
        <ecNumber evidence="3">5.6.2.2</ecNumber>
    </recommendedName>
</protein>
<accession>K1X437</accession>
<organism evidence="10">
    <name type="scientific">uncultured bacterium</name>
    <name type="common">gcode 4</name>
    <dbReference type="NCBI Taxonomy" id="1234023"/>
    <lineage>
        <taxon>Bacteria</taxon>
        <taxon>environmental samples</taxon>
    </lineage>
</organism>
<dbReference type="SMART" id="SM00434">
    <property type="entry name" value="TOP4c"/>
    <property type="match status" value="1"/>
</dbReference>
<dbReference type="InterPro" id="IPR002205">
    <property type="entry name" value="Topo_IIA_dom_A"/>
</dbReference>
<evidence type="ECO:0000259" key="9">
    <source>
        <dbReference type="PROSITE" id="PS52040"/>
    </source>
</evidence>
<evidence type="ECO:0000256" key="3">
    <source>
        <dbReference type="ARBA" id="ARBA00012895"/>
    </source>
</evidence>
<dbReference type="Gene3D" id="3.30.1360.40">
    <property type="match status" value="1"/>
</dbReference>
<keyword evidence="5 7" id="KW-0238">DNA-binding</keyword>
<feature type="compositionally biased region" description="Acidic residues" evidence="8">
    <location>
        <begin position="833"/>
        <end position="850"/>
    </location>
</feature>
<dbReference type="AlphaFoldDB" id="K1X437"/>
<dbReference type="GO" id="GO:0003918">
    <property type="term" value="F:DNA topoisomerase type II (double strand cut, ATP-hydrolyzing) activity"/>
    <property type="evidence" value="ECO:0007669"/>
    <property type="project" value="UniProtKB-EC"/>
</dbReference>